<protein>
    <submittedName>
        <fullName evidence="1">Uncharacterized protein</fullName>
    </submittedName>
</protein>
<evidence type="ECO:0000313" key="1">
    <source>
        <dbReference type="EMBL" id="MST93618.1"/>
    </source>
</evidence>
<sequence length="62" mass="6835">MFQNSKIDKTEKQGVLLDESGTLFFVVGNTRIEIAEHFCGHGKALPELLSDAVRYTAGNVTH</sequence>
<gene>
    <name evidence="1" type="ORF">FYJ76_17070</name>
</gene>
<dbReference type="EMBL" id="VUNJ01000045">
    <property type="protein sequence ID" value="MST93618.1"/>
    <property type="molecule type" value="Genomic_DNA"/>
</dbReference>
<dbReference type="AlphaFoldDB" id="A0A6I2UC51"/>
<name>A0A6I2UC51_9FIRM</name>
<comment type="caution">
    <text evidence="1">The sequence shown here is derived from an EMBL/GenBank/DDBJ whole genome shotgun (WGS) entry which is preliminary data.</text>
</comment>
<dbReference type="Proteomes" id="UP000431913">
    <property type="component" value="Unassembled WGS sequence"/>
</dbReference>
<accession>A0A6I2UC51</accession>
<reference evidence="1 2" key="1">
    <citation type="submission" date="2019-08" db="EMBL/GenBank/DDBJ databases">
        <title>In-depth cultivation of the pig gut microbiome towards novel bacterial diversity and tailored functional studies.</title>
        <authorList>
            <person name="Wylensek D."/>
            <person name="Hitch T.C.A."/>
            <person name="Clavel T."/>
        </authorList>
    </citation>
    <scope>NUCLEOTIDE SEQUENCE [LARGE SCALE GENOMIC DNA]</scope>
    <source>
        <strain evidence="1 2">WCA3-601-WT-6J</strain>
    </source>
</reference>
<proteinExistence type="predicted"/>
<organism evidence="1 2">
    <name type="scientific">Ruthenibacterium lactatiformans</name>
    <dbReference type="NCBI Taxonomy" id="1550024"/>
    <lineage>
        <taxon>Bacteria</taxon>
        <taxon>Bacillati</taxon>
        <taxon>Bacillota</taxon>
        <taxon>Clostridia</taxon>
        <taxon>Eubacteriales</taxon>
        <taxon>Oscillospiraceae</taxon>
        <taxon>Ruthenibacterium</taxon>
    </lineage>
</organism>
<evidence type="ECO:0000313" key="2">
    <source>
        <dbReference type="Proteomes" id="UP000431913"/>
    </source>
</evidence>